<evidence type="ECO:0000256" key="7">
    <source>
        <dbReference type="ARBA" id="ARBA00023242"/>
    </source>
</evidence>
<dbReference type="GO" id="GO:0004842">
    <property type="term" value="F:ubiquitin-protein transferase activity"/>
    <property type="evidence" value="ECO:0007669"/>
    <property type="project" value="TreeGrafter"/>
</dbReference>
<organism evidence="12 13">
    <name type="scientific">Linum trigynum</name>
    <dbReference type="NCBI Taxonomy" id="586398"/>
    <lineage>
        <taxon>Eukaryota</taxon>
        <taxon>Viridiplantae</taxon>
        <taxon>Streptophyta</taxon>
        <taxon>Embryophyta</taxon>
        <taxon>Tracheophyta</taxon>
        <taxon>Spermatophyta</taxon>
        <taxon>Magnoliopsida</taxon>
        <taxon>eudicotyledons</taxon>
        <taxon>Gunneridae</taxon>
        <taxon>Pentapetalae</taxon>
        <taxon>rosids</taxon>
        <taxon>fabids</taxon>
        <taxon>Malpighiales</taxon>
        <taxon>Linaceae</taxon>
        <taxon>Linum</taxon>
    </lineage>
</organism>
<keyword evidence="4 9" id="KW-0863">Zinc-finger</keyword>
<dbReference type="GO" id="GO:0005634">
    <property type="term" value="C:nucleus"/>
    <property type="evidence" value="ECO:0007669"/>
    <property type="project" value="UniProtKB-SubCell"/>
</dbReference>
<dbReference type="InterPro" id="IPR013083">
    <property type="entry name" value="Znf_RING/FYVE/PHD"/>
</dbReference>
<evidence type="ECO:0000256" key="4">
    <source>
        <dbReference type="ARBA" id="ARBA00022771"/>
    </source>
</evidence>
<dbReference type="InterPro" id="IPR018957">
    <property type="entry name" value="Znf_C3HC4_RING-type"/>
</dbReference>
<evidence type="ECO:0000259" key="11">
    <source>
        <dbReference type="PROSITE" id="PS50089"/>
    </source>
</evidence>
<dbReference type="Pfam" id="PF17979">
    <property type="entry name" value="zf-CRD"/>
    <property type="match status" value="1"/>
</dbReference>
<dbReference type="PANTHER" id="PTHR16079">
    <property type="entry name" value="UBIQUITIN LIGASE PROTEIN CHFR"/>
    <property type="match status" value="1"/>
</dbReference>
<dbReference type="PROSITE" id="PS50089">
    <property type="entry name" value="ZF_RING_2"/>
    <property type="match status" value="1"/>
</dbReference>
<comment type="subcellular location">
    <subcellularLocation>
        <location evidence="1">Nucleus</location>
    </subcellularLocation>
</comment>
<keyword evidence="2" id="KW-0808">Transferase</keyword>
<dbReference type="Pfam" id="PF00097">
    <property type="entry name" value="zf-C3HC4"/>
    <property type="match status" value="1"/>
</dbReference>
<evidence type="ECO:0000313" key="13">
    <source>
        <dbReference type="Proteomes" id="UP001497516"/>
    </source>
</evidence>
<dbReference type="SUPFAM" id="SSF57850">
    <property type="entry name" value="RING/U-box"/>
    <property type="match status" value="1"/>
</dbReference>
<keyword evidence="8" id="KW-0131">Cell cycle</keyword>
<evidence type="ECO:0000256" key="9">
    <source>
        <dbReference type="PROSITE-ProRule" id="PRU00175"/>
    </source>
</evidence>
<keyword evidence="6" id="KW-0862">Zinc</keyword>
<reference evidence="12 13" key="1">
    <citation type="submission" date="2024-04" db="EMBL/GenBank/DDBJ databases">
        <authorList>
            <person name="Fracassetti M."/>
        </authorList>
    </citation>
    <scope>NUCLEOTIDE SEQUENCE [LARGE SCALE GENOMIC DNA]</scope>
</reference>
<evidence type="ECO:0000256" key="1">
    <source>
        <dbReference type="ARBA" id="ARBA00004123"/>
    </source>
</evidence>
<keyword evidence="3" id="KW-0479">Metal-binding</keyword>
<dbReference type="AlphaFoldDB" id="A0AAV2E1W5"/>
<keyword evidence="7" id="KW-0539">Nucleus</keyword>
<protein>
    <recommendedName>
        <fullName evidence="11">RING-type domain-containing protein</fullName>
    </recommendedName>
</protein>
<dbReference type="GO" id="GO:0016567">
    <property type="term" value="P:protein ubiquitination"/>
    <property type="evidence" value="ECO:0007669"/>
    <property type="project" value="TreeGrafter"/>
</dbReference>
<accession>A0AAV2E1W5</accession>
<evidence type="ECO:0000256" key="5">
    <source>
        <dbReference type="ARBA" id="ARBA00022786"/>
    </source>
</evidence>
<evidence type="ECO:0000256" key="8">
    <source>
        <dbReference type="ARBA" id="ARBA00023306"/>
    </source>
</evidence>
<evidence type="ECO:0000256" key="2">
    <source>
        <dbReference type="ARBA" id="ARBA00022679"/>
    </source>
</evidence>
<dbReference type="GO" id="GO:0006511">
    <property type="term" value="P:ubiquitin-dependent protein catabolic process"/>
    <property type="evidence" value="ECO:0007669"/>
    <property type="project" value="TreeGrafter"/>
</dbReference>
<keyword evidence="5" id="KW-0833">Ubl conjugation pathway</keyword>
<dbReference type="EMBL" id="OZ034817">
    <property type="protein sequence ID" value="CAL1379768.1"/>
    <property type="molecule type" value="Genomic_DNA"/>
</dbReference>
<gene>
    <name evidence="12" type="ORF">LTRI10_LOCUS21267</name>
</gene>
<dbReference type="SMART" id="SM00184">
    <property type="entry name" value="RING"/>
    <property type="match status" value="1"/>
</dbReference>
<proteinExistence type="predicted"/>
<dbReference type="GO" id="GO:0008270">
    <property type="term" value="F:zinc ion binding"/>
    <property type="evidence" value="ECO:0007669"/>
    <property type="project" value="UniProtKB-KW"/>
</dbReference>
<dbReference type="Gene3D" id="3.30.40.10">
    <property type="entry name" value="Zinc/RING finger domain, C3HC4 (zinc finger)"/>
    <property type="match status" value="1"/>
</dbReference>
<evidence type="ECO:0000256" key="6">
    <source>
        <dbReference type="ARBA" id="ARBA00022833"/>
    </source>
</evidence>
<dbReference type="PANTHER" id="PTHR16079:SF4">
    <property type="entry name" value="E3 UBIQUITIN-PROTEIN LIGASE CHFR"/>
    <property type="match status" value="1"/>
</dbReference>
<name>A0AAV2E1W5_9ROSI</name>
<dbReference type="InterPro" id="IPR052256">
    <property type="entry name" value="E3_ubiquitin-ligase_CHFR"/>
</dbReference>
<evidence type="ECO:0000256" key="10">
    <source>
        <dbReference type="SAM" id="MobiDB-lite"/>
    </source>
</evidence>
<keyword evidence="13" id="KW-1185">Reference proteome</keyword>
<dbReference type="Proteomes" id="UP001497516">
    <property type="component" value="Chromosome 4"/>
</dbReference>
<feature type="domain" description="RING-type" evidence="11">
    <location>
        <begin position="22"/>
        <end position="67"/>
    </location>
</feature>
<feature type="compositionally biased region" description="Gly residues" evidence="10">
    <location>
        <begin position="357"/>
        <end position="370"/>
    </location>
</feature>
<dbReference type="InterPro" id="IPR040909">
    <property type="entry name" value="CHFR_Znf-CRD"/>
</dbReference>
<evidence type="ECO:0000256" key="3">
    <source>
        <dbReference type="ARBA" id="ARBA00022723"/>
    </source>
</evidence>
<sequence>MADPGTSKPKLQVYLDAAHAKCSICLSIWHDVVTVGPCLHNFCNGCFSEWLRRSQKKQLTVLCPQCRGVVQFVGKNHFLHNIEEDIIQSDSSLKRSEEEIAQLDSYAMIHSNIVIETGKSREHKRPRVESEVPDEDYAEFLERFGVASRQCLQCGTEYNGFRCNEDTVHLECHACGREMPLRVDSDAPQLCLGCDRPFCGAYWPAQGNLLRFPCSLDSFKPISDRSISTIPHLAHETNQVEKDVTDRCIRQMGRTLTDVVSELMVKLDNGEIDRSRLQLKHADTISSSTHVCGECYDKLVSFLLYWFRIATPKQHLPPDAVNRSDCWYGYECRTQHHNQEHARRRNHVCRPTRSSGNNGGGGSGSGPSLG</sequence>
<dbReference type="Gene3D" id="3.30.40.140">
    <property type="match status" value="1"/>
</dbReference>
<dbReference type="InterPro" id="IPR001841">
    <property type="entry name" value="Znf_RING"/>
</dbReference>
<evidence type="ECO:0000313" key="12">
    <source>
        <dbReference type="EMBL" id="CAL1379768.1"/>
    </source>
</evidence>
<feature type="region of interest" description="Disordered" evidence="10">
    <location>
        <begin position="339"/>
        <end position="370"/>
    </location>
</feature>